<sequence length="402" mass="44943">MKYITQDPLLGFGSVGEGMSLQACSDGRRILWLAHEGPPKNFTGVDVTDPRKPRVIIQTDLPHQNMRSNSLEVTGDIMAVAYQTYSMGERNAGIELFDVSKPESPRSISFFDCTGTHSRGVHCLWYVDGEFIHCASGAADFQPRHPRDDQFYRIIDVRNPAKPEEAGRWWLPGTREGDTEPPPKRLNPEPLGTPNGKDAFRAHNTNVYPDRPDRCYIGYIDGGAITLDISDKAHPKVVAIWNPNPPYPGFTHTSMPLVDRDLLIVSAESVQPDARDWPKLTFVLDNREETNPISISTLPLPPVEEYRHRGGRYGSHNLHENRPGPSYRSDTIVFGTFFNGGVRAYDTTDPFRPEEVAYFVPDASEGSRVPATQINDVYVDENGIVYAAERLTGGIHILELDI</sequence>
<proteinExistence type="predicted"/>
<protein>
    <recommendedName>
        <fullName evidence="4">LVIVD repeat-containing protein</fullName>
    </recommendedName>
</protein>
<reference evidence="2" key="1">
    <citation type="submission" date="2019-03" db="EMBL/GenBank/DDBJ databases">
        <title>Afifella sp. nov., isolated from activated sludge.</title>
        <authorList>
            <person name="Li Q."/>
            <person name="Liu Y."/>
        </authorList>
    </citation>
    <scope>NUCLEOTIDE SEQUENCE</scope>
    <source>
        <strain evidence="2">L72</strain>
    </source>
</reference>
<feature type="compositionally biased region" description="Basic and acidic residues" evidence="1">
    <location>
        <begin position="175"/>
        <end position="187"/>
    </location>
</feature>
<keyword evidence="3" id="KW-1185">Reference proteome</keyword>
<dbReference type="SUPFAM" id="SSF101908">
    <property type="entry name" value="Putative isomerase YbhE"/>
    <property type="match status" value="1"/>
</dbReference>
<evidence type="ECO:0008006" key="4">
    <source>
        <dbReference type="Google" id="ProtNLM"/>
    </source>
</evidence>
<feature type="region of interest" description="Disordered" evidence="1">
    <location>
        <begin position="165"/>
        <end position="201"/>
    </location>
</feature>
<dbReference type="Proteomes" id="UP000773614">
    <property type="component" value="Unassembled WGS sequence"/>
</dbReference>
<evidence type="ECO:0000313" key="2">
    <source>
        <dbReference type="EMBL" id="MYZ49266.1"/>
    </source>
</evidence>
<evidence type="ECO:0000313" key="3">
    <source>
        <dbReference type="Proteomes" id="UP000773614"/>
    </source>
</evidence>
<gene>
    <name evidence="2" type="ORF">E4O86_16260</name>
</gene>
<accession>A0A964WUN7</accession>
<dbReference type="OrthoDB" id="8375at2"/>
<comment type="caution">
    <text evidence="2">The sequence shown here is derived from an EMBL/GenBank/DDBJ whole genome shotgun (WGS) entry which is preliminary data.</text>
</comment>
<name>A0A964WUN7_9HYPH</name>
<dbReference type="AlphaFoldDB" id="A0A964WUN7"/>
<dbReference type="EMBL" id="SPKJ01000066">
    <property type="protein sequence ID" value="MYZ49266.1"/>
    <property type="molecule type" value="Genomic_DNA"/>
</dbReference>
<evidence type="ECO:0000256" key="1">
    <source>
        <dbReference type="SAM" id="MobiDB-lite"/>
    </source>
</evidence>
<organism evidence="2 3">
    <name type="scientific">Propylenella binzhouense</name>
    <dbReference type="NCBI Taxonomy" id="2555902"/>
    <lineage>
        <taxon>Bacteria</taxon>
        <taxon>Pseudomonadati</taxon>
        <taxon>Pseudomonadota</taxon>
        <taxon>Alphaproteobacteria</taxon>
        <taxon>Hyphomicrobiales</taxon>
        <taxon>Propylenellaceae</taxon>
        <taxon>Propylenella</taxon>
    </lineage>
</organism>